<accession>A0A9W6JNK2</accession>
<dbReference type="PANTHER" id="PTHR43102">
    <property type="entry name" value="SLR1143 PROTEIN"/>
    <property type="match status" value="1"/>
</dbReference>
<reference evidence="2" key="2">
    <citation type="submission" date="2023-01" db="EMBL/GenBank/DDBJ databases">
        <authorList>
            <person name="Sun Q."/>
            <person name="Evtushenko L."/>
        </authorList>
    </citation>
    <scope>NUCLEOTIDE SEQUENCE</scope>
    <source>
        <strain evidence="2">VKM B-2748</strain>
    </source>
</reference>
<dbReference type="SUPFAM" id="SSF55781">
    <property type="entry name" value="GAF domain-like"/>
    <property type="match status" value="1"/>
</dbReference>
<dbReference type="InterPro" id="IPR029016">
    <property type="entry name" value="GAF-like_dom_sf"/>
</dbReference>
<dbReference type="Gene3D" id="3.30.450.40">
    <property type="match status" value="1"/>
</dbReference>
<dbReference type="PANTHER" id="PTHR43102:SF2">
    <property type="entry name" value="GAF DOMAIN-CONTAINING PROTEIN"/>
    <property type="match status" value="1"/>
</dbReference>
<keyword evidence="3" id="KW-1185">Reference proteome</keyword>
<reference evidence="2" key="1">
    <citation type="journal article" date="2014" name="Int. J. Syst. Evol. Microbiol.">
        <title>Complete genome sequence of Corynebacterium casei LMG S-19264T (=DSM 44701T), isolated from a smear-ripened cheese.</title>
        <authorList>
            <consortium name="US DOE Joint Genome Institute (JGI-PGF)"/>
            <person name="Walter F."/>
            <person name="Albersmeier A."/>
            <person name="Kalinowski J."/>
            <person name="Ruckert C."/>
        </authorList>
    </citation>
    <scope>NUCLEOTIDE SEQUENCE</scope>
    <source>
        <strain evidence="2">VKM B-2748</strain>
    </source>
</reference>
<comment type="caution">
    <text evidence="2">The sequence shown here is derived from an EMBL/GenBank/DDBJ whole genome shotgun (WGS) entry which is preliminary data.</text>
</comment>
<dbReference type="Pfam" id="PF01590">
    <property type="entry name" value="GAF"/>
    <property type="match status" value="1"/>
</dbReference>
<proteinExistence type="predicted"/>
<gene>
    <name evidence="2" type="ORF">GCM10008174_13970</name>
</gene>
<name>A0A9W6JNK2_9HYPH</name>
<evidence type="ECO:0000259" key="1">
    <source>
        <dbReference type="Pfam" id="PF01590"/>
    </source>
</evidence>
<dbReference type="AlphaFoldDB" id="A0A9W6JNK2"/>
<evidence type="ECO:0000313" key="2">
    <source>
        <dbReference type="EMBL" id="GLK79656.1"/>
    </source>
</evidence>
<dbReference type="EMBL" id="BSFL01000002">
    <property type="protein sequence ID" value="GLK79656.1"/>
    <property type="molecule type" value="Genomic_DNA"/>
</dbReference>
<feature type="domain" description="GAF" evidence="1">
    <location>
        <begin position="21"/>
        <end position="152"/>
    </location>
</feature>
<organism evidence="2 3">
    <name type="scientific">Methylopila turkensis</name>
    <dbReference type="NCBI Taxonomy" id="1437816"/>
    <lineage>
        <taxon>Bacteria</taxon>
        <taxon>Pseudomonadati</taxon>
        <taxon>Pseudomonadota</taxon>
        <taxon>Alphaproteobacteria</taxon>
        <taxon>Hyphomicrobiales</taxon>
        <taxon>Methylopilaceae</taxon>
        <taxon>Methylopila</taxon>
    </lineage>
</organism>
<dbReference type="InterPro" id="IPR003018">
    <property type="entry name" value="GAF"/>
</dbReference>
<dbReference type="RefSeq" id="WP_271200157.1">
    <property type="nucleotide sequence ID" value="NZ_BSFL01000002.1"/>
</dbReference>
<protein>
    <recommendedName>
        <fullName evidence="1">GAF domain-containing protein</fullName>
    </recommendedName>
</protein>
<sequence>MLDEARRLRSLRSYGILDTPRESEFDEIAVLLGKLCGADFAAINFVDSDRIWFKAIVGLNLENISIADSICRLSLASGEMVVIDDLNEDERTQDSIFVNGPPYLRFYANALLRSPDGLILGLMCVASRDPRPGGLNARQRAAMNALARRVEALLWLRRAIAAEGRQVGVAPYARSRSELA</sequence>
<evidence type="ECO:0000313" key="3">
    <source>
        <dbReference type="Proteomes" id="UP001143309"/>
    </source>
</evidence>
<dbReference type="Proteomes" id="UP001143309">
    <property type="component" value="Unassembled WGS sequence"/>
</dbReference>